<reference evidence="2" key="2">
    <citation type="journal article" date="2021" name="Genome Biol. Evol.">
        <title>Developing a high-quality reference genome for a parasitic bivalve with doubly uniparental inheritance (Bivalvia: Unionida).</title>
        <authorList>
            <person name="Smith C.H."/>
        </authorList>
    </citation>
    <scope>NUCLEOTIDE SEQUENCE</scope>
    <source>
        <strain evidence="2">CHS0354</strain>
        <tissue evidence="2">Mantle</tissue>
    </source>
</reference>
<dbReference type="InterPro" id="IPR040247">
    <property type="entry name" value="DUF5524"/>
</dbReference>
<name>A0AAE0W5T8_9BIVA</name>
<feature type="compositionally biased region" description="Basic and acidic residues" evidence="1">
    <location>
        <begin position="305"/>
        <end position="332"/>
    </location>
</feature>
<accession>A0AAE0W5T8</accession>
<dbReference type="AlphaFoldDB" id="A0AAE0W5T8"/>
<feature type="region of interest" description="Disordered" evidence="1">
    <location>
        <begin position="195"/>
        <end position="224"/>
    </location>
</feature>
<feature type="region of interest" description="Disordered" evidence="1">
    <location>
        <begin position="261"/>
        <end position="332"/>
    </location>
</feature>
<feature type="compositionally biased region" description="Basic and acidic residues" evidence="1">
    <location>
        <begin position="261"/>
        <end position="283"/>
    </location>
</feature>
<evidence type="ECO:0000313" key="2">
    <source>
        <dbReference type="EMBL" id="KAK3601335.1"/>
    </source>
</evidence>
<reference evidence="2" key="3">
    <citation type="submission" date="2023-05" db="EMBL/GenBank/DDBJ databases">
        <authorList>
            <person name="Smith C.H."/>
        </authorList>
    </citation>
    <scope>NUCLEOTIDE SEQUENCE</scope>
    <source>
        <strain evidence="2">CHS0354</strain>
        <tissue evidence="2">Mantle</tissue>
    </source>
</reference>
<feature type="region of interest" description="Disordered" evidence="1">
    <location>
        <begin position="39"/>
        <end position="72"/>
    </location>
</feature>
<dbReference type="Pfam" id="PF17662">
    <property type="entry name" value="DUF5524"/>
    <property type="match status" value="1"/>
</dbReference>
<dbReference type="PANTHER" id="PTHR31097:SF2">
    <property type="entry name" value="CHROMOSOME 7 OPEN READING FRAME 57"/>
    <property type="match status" value="1"/>
</dbReference>
<feature type="region of interest" description="Disordered" evidence="1">
    <location>
        <begin position="1"/>
        <end position="26"/>
    </location>
</feature>
<proteinExistence type="predicted"/>
<evidence type="ECO:0000313" key="3">
    <source>
        <dbReference type="Proteomes" id="UP001195483"/>
    </source>
</evidence>
<protein>
    <submittedName>
        <fullName evidence="2">Uncharacterized protein</fullName>
    </submittedName>
</protein>
<organism evidence="2 3">
    <name type="scientific">Potamilus streckersoni</name>
    <dbReference type="NCBI Taxonomy" id="2493646"/>
    <lineage>
        <taxon>Eukaryota</taxon>
        <taxon>Metazoa</taxon>
        <taxon>Spiralia</taxon>
        <taxon>Lophotrochozoa</taxon>
        <taxon>Mollusca</taxon>
        <taxon>Bivalvia</taxon>
        <taxon>Autobranchia</taxon>
        <taxon>Heteroconchia</taxon>
        <taxon>Palaeoheterodonta</taxon>
        <taxon>Unionida</taxon>
        <taxon>Unionoidea</taxon>
        <taxon>Unionidae</taxon>
        <taxon>Ambleminae</taxon>
        <taxon>Lampsilini</taxon>
        <taxon>Potamilus</taxon>
    </lineage>
</organism>
<keyword evidence="3" id="KW-1185">Reference proteome</keyword>
<dbReference type="Proteomes" id="UP001195483">
    <property type="component" value="Unassembled WGS sequence"/>
</dbReference>
<reference evidence="2" key="1">
    <citation type="journal article" date="2021" name="Genome Biol. Evol.">
        <title>A High-Quality Reference Genome for a Parasitic Bivalve with Doubly Uniparental Inheritance (Bivalvia: Unionida).</title>
        <authorList>
            <person name="Smith C.H."/>
        </authorList>
    </citation>
    <scope>NUCLEOTIDE SEQUENCE</scope>
    <source>
        <strain evidence="2">CHS0354</strain>
    </source>
</reference>
<gene>
    <name evidence="2" type="ORF">CHS0354_011938</name>
</gene>
<dbReference type="EMBL" id="JAEAOA010000734">
    <property type="protein sequence ID" value="KAK3601335.1"/>
    <property type="molecule type" value="Genomic_DNA"/>
</dbReference>
<evidence type="ECO:0000256" key="1">
    <source>
        <dbReference type="SAM" id="MobiDB-lite"/>
    </source>
</evidence>
<comment type="caution">
    <text evidence="2">The sequence shown here is derived from an EMBL/GenBank/DDBJ whole genome shotgun (WGS) entry which is preliminary data.</text>
</comment>
<dbReference type="PANTHER" id="PTHR31097">
    <property type="entry name" value="SI:DKEY-276J7.1"/>
    <property type="match status" value="1"/>
</dbReference>
<sequence length="372" mass="43036">MAVNKNINEADSMDPFDPDPRDAEYGWFYHAPGKRRELEDPVSYPAMSQIPGLGDDGQTSQGEPPPRSLFKESDTKYVRLAKQGGRANLLHIKENERNPEKEAVPYPRNTWYYLEDNALEEAQNKEEREPWKFMLPEYMVHESYKPSEDDKKLELQRKRAPYAYDQLSAYEREGNGITDKTVKLPEVRRVGYGVRSGRPLKVKPQPAPERSKPPSANGKLDSNRQYMKYLPMPNNNKERPEMSKLISYAYDKEWHEQVQDWQKKQDKVREKVTTMATEPKEKMPGTTEYGSTYGNKSAPHAKTRQKSDSKPHMDVRTNESQKMRENLLKKPEEKEMFKLTRFKNIAAKVESHRPVKGVADLQMQNSGIPAAS</sequence>